<evidence type="ECO:0000313" key="2">
    <source>
        <dbReference type="Proteomes" id="UP001138709"/>
    </source>
</evidence>
<accession>A0A9X9XDP5</accession>
<reference evidence="1" key="2">
    <citation type="journal article" date="2021" name="Syst. Appl. Microbiol.">
        <title>Roseomonas hellenica sp. nov., isolated from roots of wild-growing Alkanna tinctoria.</title>
        <authorList>
            <person name="Rat A."/>
            <person name="Naranjo H.D."/>
            <person name="Lebbe L."/>
            <person name="Cnockaert M."/>
            <person name="Krigas N."/>
            <person name="Grigoriadou K."/>
            <person name="Maloupa E."/>
            <person name="Willems A."/>
        </authorList>
    </citation>
    <scope>NUCLEOTIDE SEQUENCE</scope>
    <source>
        <strain evidence="1">LMG 31228</strain>
    </source>
</reference>
<proteinExistence type="predicted"/>
<gene>
    <name evidence="1" type="ORF">GXW74_15155</name>
</gene>
<comment type="caution">
    <text evidence="1">The sequence shown here is derived from an EMBL/GenBank/DDBJ whole genome shotgun (WGS) entry which is preliminary data.</text>
</comment>
<dbReference type="EMBL" id="JAAEDL010000014">
    <property type="protein sequence ID" value="MBR0681831.1"/>
    <property type="molecule type" value="Genomic_DNA"/>
</dbReference>
<keyword evidence="2" id="KW-1185">Reference proteome</keyword>
<protein>
    <submittedName>
        <fullName evidence="1">Uncharacterized protein</fullName>
    </submittedName>
</protein>
<sequence length="73" mass="7685">MAPNLARQFAPIAALLVSVMPRAGVSSTTSSDHCVGGAGLVADMRGDHRKIAGDRVHVGIILSYDLTIARQRD</sequence>
<reference evidence="1" key="1">
    <citation type="submission" date="2020-01" db="EMBL/GenBank/DDBJ databases">
        <authorList>
            <person name="Rat A."/>
        </authorList>
    </citation>
    <scope>NUCLEOTIDE SEQUENCE</scope>
    <source>
        <strain evidence="1">LMG 31228</strain>
    </source>
</reference>
<organism evidence="1 2">
    <name type="scientific">Neoroseomonas eburnea</name>
    <dbReference type="NCBI Taxonomy" id="1346889"/>
    <lineage>
        <taxon>Bacteria</taxon>
        <taxon>Pseudomonadati</taxon>
        <taxon>Pseudomonadota</taxon>
        <taxon>Alphaproteobacteria</taxon>
        <taxon>Acetobacterales</taxon>
        <taxon>Acetobacteraceae</taxon>
        <taxon>Neoroseomonas</taxon>
    </lineage>
</organism>
<dbReference type="RefSeq" id="WP_211847352.1">
    <property type="nucleotide sequence ID" value="NZ_JAAEDL010000014.1"/>
</dbReference>
<evidence type="ECO:0000313" key="1">
    <source>
        <dbReference type="EMBL" id="MBR0681831.1"/>
    </source>
</evidence>
<dbReference type="Proteomes" id="UP001138709">
    <property type="component" value="Unassembled WGS sequence"/>
</dbReference>
<dbReference type="AlphaFoldDB" id="A0A9X9XDP5"/>
<name>A0A9X9XDP5_9PROT</name>